<evidence type="ECO:0000313" key="1">
    <source>
        <dbReference type="EMBL" id="KAJ9072431.1"/>
    </source>
</evidence>
<gene>
    <name evidence="1" type="ORF">DSO57_1027581</name>
</gene>
<evidence type="ECO:0000313" key="2">
    <source>
        <dbReference type="Proteomes" id="UP001165960"/>
    </source>
</evidence>
<reference evidence="1" key="1">
    <citation type="submission" date="2022-04" db="EMBL/GenBank/DDBJ databases">
        <title>Genome of the entomopathogenic fungus Entomophthora muscae.</title>
        <authorList>
            <person name="Elya C."/>
            <person name="Lovett B.R."/>
            <person name="Lee E."/>
            <person name="Macias A.M."/>
            <person name="Hajek A.E."/>
            <person name="De Bivort B.L."/>
            <person name="Kasson M.T."/>
            <person name="De Fine Licht H.H."/>
            <person name="Stajich J.E."/>
        </authorList>
    </citation>
    <scope>NUCLEOTIDE SEQUENCE</scope>
    <source>
        <strain evidence="1">Berkeley</strain>
    </source>
</reference>
<dbReference type="Proteomes" id="UP001165960">
    <property type="component" value="Unassembled WGS sequence"/>
</dbReference>
<organism evidence="1 2">
    <name type="scientific">Entomophthora muscae</name>
    <dbReference type="NCBI Taxonomy" id="34485"/>
    <lineage>
        <taxon>Eukaryota</taxon>
        <taxon>Fungi</taxon>
        <taxon>Fungi incertae sedis</taxon>
        <taxon>Zoopagomycota</taxon>
        <taxon>Entomophthoromycotina</taxon>
        <taxon>Entomophthoromycetes</taxon>
        <taxon>Entomophthorales</taxon>
        <taxon>Entomophthoraceae</taxon>
        <taxon>Entomophthora</taxon>
    </lineage>
</organism>
<comment type="caution">
    <text evidence="1">The sequence shown here is derived from an EMBL/GenBank/DDBJ whole genome shotgun (WGS) entry which is preliminary data.</text>
</comment>
<sequence>MNLWFEQILPYLVLVIFHLNSGQVDNQATSPSRDQSANLPQALYRPPGAPFGHVHFTKYPPSPAYLKYNLETILIADPLERTIETKLIGREGKLYEIPPLFFKDKYNYLLEYFFPMTPSLTLQLDCPIEPPTTAKTMSNQLFGVLYTTLTGMVDSMVPDSGPWSFLGRSVSYIIKLAPILWWALPTGPVVPCPEPLNSSTYAWLPDTSSYNTSYNLRPYIMQYLSLLDLYQSPVNWSISTEATMMNLWAKN</sequence>
<name>A0ACC2TDC1_9FUNG</name>
<dbReference type="EMBL" id="QTSX02003009">
    <property type="protein sequence ID" value="KAJ9072431.1"/>
    <property type="molecule type" value="Genomic_DNA"/>
</dbReference>
<accession>A0ACC2TDC1</accession>
<keyword evidence="2" id="KW-1185">Reference proteome</keyword>
<proteinExistence type="predicted"/>
<protein>
    <submittedName>
        <fullName evidence="1">Uncharacterized protein</fullName>
    </submittedName>
</protein>